<dbReference type="OrthoDB" id="17560at2759"/>
<name>A0A835Z8A5_9STRA</name>
<dbReference type="GO" id="GO:0016787">
    <property type="term" value="F:hydrolase activity"/>
    <property type="evidence" value="ECO:0007669"/>
    <property type="project" value="UniProtKB-KW"/>
</dbReference>
<dbReference type="InterPro" id="IPR029058">
    <property type="entry name" value="AB_hydrolase_fold"/>
</dbReference>
<dbReference type="InterPro" id="IPR002925">
    <property type="entry name" value="Dienelactn_hydro"/>
</dbReference>
<dbReference type="AlphaFoldDB" id="A0A835Z8A5"/>
<dbReference type="PANTHER" id="PTHR47668:SF1">
    <property type="entry name" value="DIENELACTONE HYDROLASE DOMAIN-CONTAINING PROTEIN-RELATED"/>
    <property type="match status" value="1"/>
</dbReference>
<keyword evidence="3" id="KW-1185">Reference proteome</keyword>
<gene>
    <name evidence="2" type="ORF">JKP88DRAFT_184758</name>
</gene>
<accession>A0A835Z8A5</accession>
<dbReference type="SUPFAM" id="SSF53474">
    <property type="entry name" value="alpha/beta-Hydrolases"/>
    <property type="match status" value="1"/>
</dbReference>
<feature type="domain" description="Dienelactone hydrolase" evidence="1">
    <location>
        <begin position="39"/>
        <end position="236"/>
    </location>
</feature>
<evidence type="ECO:0000313" key="3">
    <source>
        <dbReference type="Proteomes" id="UP000664859"/>
    </source>
</evidence>
<keyword evidence="2" id="KW-0378">Hydrolase</keyword>
<evidence type="ECO:0000313" key="2">
    <source>
        <dbReference type="EMBL" id="KAG5188506.1"/>
    </source>
</evidence>
<proteinExistence type="predicted"/>
<reference evidence="2" key="1">
    <citation type="submission" date="2021-02" db="EMBL/GenBank/DDBJ databases">
        <title>First Annotated Genome of the Yellow-green Alga Tribonema minus.</title>
        <authorList>
            <person name="Mahan K.M."/>
        </authorList>
    </citation>
    <scope>NUCLEOTIDE SEQUENCE</scope>
    <source>
        <strain evidence="2">UTEX B ZZ1240</strain>
    </source>
</reference>
<sequence>MASPACCKAGPPISSDYEPKGTIATIGDQEVYFSGSGPRAICIVYDIFGLSPQAKQVCDKLADAGFSVAMPDFARGQPWLLENFPPKDQGEFMAWVGKHDFDAVIRPDMERVQAHMRETMGAKVFGAIGFCWGGSIATKAACAQGLVAAGAAVHYAFITPELVEGVCVPLCLLPSGDDPDTAPLKEVLDKKPFGAACVYHRFEDMHHGFCAARGDWSQPLIAQRASEAVAMLSDFMDKNLKA</sequence>
<evidence type="ECO:0000259" key="1">
    <source>
        <dbReference type="Pfam" id="PF01738"/>
    </source>
</evidence>
<comment type="caution">
    <text evidence="2">The sequence shown here is derived from an EMBL/GenBank/DDBJ whole genome shotgun (WGS) entry which is preliminary data.</text>
</comment>
<dbReference type="Pfam" id="PF01738">
    <property type="entry name" value="DLH"/>
    <property type="match status" value="1"/>
</dbReference>
<organism evidence="2 3">
    <name type="scientific">Tribonema minus</name>
    <dbReference type="NCBI Taxonomy" id="303371"/>
    <lineage>
        <taxon>Eukaryota</taxon>
        <taxon>Sar</taxon>
        <taxon>Stramenopiles</taxon>
        <taxon>Ochrophyta</taxon>
        <taxon>PX clade</taxon>
        <taxon>Xanthophyceae</taxon>
        <taxon>Tribonematales</taxon>
        <taxon>Tribonemataceae</taxon>
        <taxon>Tribonema</taxon>
    </lineage>
</organism>
<dbReference type="PANTHER" id="PTHR47668">
    <property type="entry name" value="DIENELACTONE HYDROLASE FAMILY PROTEIN (AFU_ORTHOLOGUE AFUA_6G01940)"/>
    <property type="match status" value="1"/>
</dbReference>
<dbReference type="EMBL" id="JAFCMP010000068">
    <property type="protein sequence ID" value="KAG5188506.1"/>
    <property type="molecule type" value="Genomic_DNA"/>
</dbReference>
<dbReference type="Gene3D" id="3.40.50.1820">
    <property type="entry name" value="alpha/beta hydrolase"/>
    <property type="match status" value="1"/>
</dbReference>
<protein>
    <submittedName>
        <fullName evidence="2">Alpha/Beta hydrolase protein</fullName>
    </submittedName>
</protein>
<dbReference type="Proteomes" id="UP000664859">
    <property type="component" value="Unassembled WGS sequence"/>
</dbReference>